<protein>
    <submittedName>
        <fullName evidence="8">TraM recognition domain-containing protein</fullName>
    </submittedName>
</protein>
<dbReference type="CDD" id="cd01127">
    <property type="entry name" value="TrwB_TraG_TraD_VirD4"/>
    <property type="match status" value="1"/>
</dbReference>
<dbReference type="Proteomes" id="UP001284601">
    <property type="component" value="Unassembled WGS sequence"/>
</dbReference>
<accession>A0ABU4HPC1</accession>
<keyword evidence="4 6" id="KW-1133">Transmembrane helix</keyword>
<evidence type="ECO:0000256" key="5">
    <source>
        <dbReference type="ARBA" id="ARBA00023136"/>
    </source>
</evidence>
<feature type="transmembrane region" description="Helical" evidence="6">
    <location>
        <begin position="6"/>
        <end position="25"/>
    </location>
</feature>
<feature type="transmembrane region" description="Helical" evidence="6">
    <location>
        <begin position="70"/>
        <end position="93"/>
    </location>
</feature>
<evidence type="ECO:0000256" key="6">
    <source>
        <dbReference type="SAM" id="Phobius"/>
    </source>
</evidence>
<evidence type="ECO:0000256" key="3">
    <source>
        <dbReference type="ARBA" id="ARBA00022692"/>
    </source>
</evidence>
<dbReference type="PANTHER" id="PTHR37937:SF1">
    <property type="entry name" value="CONJUGATIVE TRANSFER: DNA TRANSPORT"/>
    <property type="match status" value="1"/>
</dbReference>
<dbReference type="PANTHER" id="PTHR37937">
    <property type="entry name" value="CONJUGATIVE TRANSFER: DNA TRANSPORT"/>
    <property type="match status" value="1"/>
</dbReference>
<evidence type="ECO:0000256" key="4">
    <source>
        <dbReference type="ARBA" id="ARBA00022989"/>
    </source>
</evidence>
<evidence type="ECO:0000313" key="9">
    <source>
        <dbReference type="Proteomes" id="UP001284601"/>
    </source>
</evidence>
<keyword evidence="2" id="KW-1003">Cell membrane</keyword>
<name>A0ABU4HPC1_9ACTN</name>
<dbReference type="SUPFAM" id="SSF52540">
    <property type="entry name" value="P-loop containing nucleoside triphosphate hydrolases"/>
    <property type="match status" value="1"/>
</dbReference>
<dbReference type="InterPro" id="IPR051539">
    <property type="entry name" value="T4SS-coupling_protein"/>
</dbReference>
<keyword evidence="9" id="KW-1185">Reference proteome</keyword>
<dbReference type="EMBL" id="JAWSTH010000027">
    <property type="protein sequence ID" value="MDW5595104.1"/>
    <property type="molecule type" value="Genomic_DNA"/>
</dbReference>
<evidence type="ECO:0000259" key="7">
    <source>
        <dbReference type="Pfam" id="PF12696"/>
    </source>
</evidence>
<dbReference type="Gene3D" id="3.40.50.300">
    <property type="entry name" value="P-loop containing nucleotide triphosphate hydrolases"/>
    <property type="match status" value="1"/>
</dbReference>
<feature type="transmembrane region" description="Helical" evidence="6">
    <location>
        <begin position="30"/>
        <end position="50"/>
    </location>
</feature>
<sequence length="599" mass="65022">MGGLAVMAAVGLVLVEIPLGVWALLRGELFLANPLTVIAGLIQLLVAVATRRPFDPPAAFGVSPDELPPLWVAIVINAMVLSGVVLLVVGGWFRVDRWRSRSQLGTISGSPKRKVEKRVWAKPRDLLHLQPLVGSRSGAVRRASNALMRVLLWVRSAPAPIGGDSWNLGRLHGAELRSGREVNVIGLAPTGAGKTMRLVATAIREHLGPMIVLLNKTDVMLHTLAACARRGPVWIFAPMTDLTRLGLNGCCWTPLFGCEDWGTALRTSRALFDADPNAAKSSAGSDGAHFYASEAKNKVLPPLLHAAALAGRSMSDVLGWLQGGLAALDEPRELLEEHGAEHAALIVAGIQQQDERARSYSLATAAQLVAVYRFPEVQAIDRDGFDVEQLLAKGGTLFLIAPESMQDELAPLLGGILGEVVRFCEDRASRSHDMRRLPLVKIVADEAAHLAPLAELPTYLAVSRGWGVRWMLIYQSLAQLRARYGVQADTILANTGAKLLLGPIHDRATREELMALLGDEPITRTSHTTRAWGGDRSITQAQEQRPKLSADDLARLGEGEAVLIHGRDVPAIVRLPFWWEWTGARSPEDALDWEEGEQR</sequence>
<reference evidence="9" key="1">
    <citation type="submission" date="2023-07" db="EMBL/GenBank/DDBJ databases">
        <title>Conexibacter stalactiti sp. nov., isolated from stalactites in a lava cave and emended description of the genus Conexibacter.</title>
        <authorList>
            <person name="Lee S.D."/>
        </authorList>
    </citation>
    <scope>NUCLEOTIDE SEQUENCE [LARGE SCALE GENOMIC DNA]</scope>
    <source>
        <strain evidence="9">KCTC 39840</strain>
    </source>
</reference>
<dbReference type="InterPro" id="IPR027417">
    <property type="entry name" value="P-loop_NTPase"/>
</dbReference>
<comment type="subcellular location">
    <subcellularLocation>
        <location evidence="1">Cell membrane</location>
        <topology evidence="1">Multi-pass membrane protein</topology>
    </subcellularLocation>
</comment>
<keyword evidence="5 6" id="KW-0472">Membrane</keyword>
<evidence type="ECO:0000313" key="8">
    <source>
        <dbReference type="EMBL" id="MDW5595104.1"/>
    </source>
</evidence>
<feature type="domain" description="TraD/TraG TraM recognition site" evidence="7">
    <location>
        <begin position="440"/>
        <end position="556"/>
    </location>
</feature>
<organism evidence="8 9">
    <name type="scientific">Conexibacter stalactiti</name>
    <dbReference type="NCBI Taxonomy" id="1940611"/>
    <lineage>
        <taxon>Bacteria</taxon>
        <taxon>Bacillati</taxon>
        <taxon>Actinomycetota</taxon>
        <taxon>Thermoleophilia</taxon>
        <taxon>Solirubrobacterales</taxon>
        <taxon>Conexibacteraceae</taxon>
        <taxon>Conexibacter</taxon>
    </lineage>
</organism>
<dbReference type="RefSeq" id="WP_318597439.1">
    <property type="nucleotide sequence ID" value="NZ_JAWSTH010000027.1"/>
</dbReference>
<comment type="caution">
    <text evidence="8">The sequence shown here is derived from an EMBL/GenBank/DDBJ whole genome shotgun (WGS) entry which is preliminary data.</text>
</comment>
<dbReference type="Pfam" id="PF12696">
    <property type="entry name" value="TraG-D_C"/>
    <property type="match status" value="1"/>
</dbReference>
<proteinExistence type="predicted"/>
<evidence type="ECO:0000256" key="1">
    <source>
        <dbReference type="ARBA" id="ARBA00004651"/>
    </source>
</evidence>
<dbReference type="InterPro" id="IPR032689">
    <property type="entry name" value="TraG-D_C"/>
</dbReference>
<gene>
    <name evidence="8" type="ORF">R7226_12195</name>
</gene>
<keyword evidence="3 6" id="KW-0812">Transmembrane</keyword>
<reference evidence="8 9" key="2">
    <citation type="submission" date="2023-10" db="EMBL/GenBank/DDBJ databases">
        <authorList>
            <person name="Han X.F."/>
        </authorList>
    </citation>
    <scope>NUCLEOTIDE SEQUENCE [LARGE SCALE GENOMIC DNA]</scope>
    <source>
        <strain evidence="8 9">KCTC 39840</strain>
    </source>
</reference>
<evidence type="ECO:0000256" key="2">
    <source>
        <dbReference type="ARBA" id="ARBA00022475"/>
    </source>
</evidence>